<name>A0A2P1E6R6_9RHAB</name>
<proteinExistence type="predicted"/>
<dbReference type="EMBL" id="MF045444">
    <property type="protein sequence ID" value="AVK94119.1"/>
    <property type="molecule type" value="Viral_cRNA"/>
</dbReference>
<protein>
    <submittedName>
        <fullName evidence="1">Protein 5</fullName>
    </submittedName>
</protein>
<sequence>MAERCFEAAMTYMIPNKQSVEVFEGLLGILDPVLTSKHVRRVYQEITVSFLMISLISDQVDSKGIVRMSDSQGDDDDSLSSLTWNSKNKLWGFLINPVPITSSDLEKRLRISCMISSNAYRIGTNVAQVRFLLRIGTFPLVLSRELGFLCPSSSRFPSVIFVSPDKQTEMLRIISSYYSVGDTEEKNCWGILGERYLTTISEDISNLVVMAFPFLQGAFHCSSVYYLNFGCKMAAEGFHAIAREELRIALSNPVLWSDCPLKRVYDSLLQRIPTGVHISHSEEKGDPTFLPLAEYCSSHRECWICGDLKLGVDRGIGADFRHLSERRTSSPDGLDAVMSAVSRMIYHHWSIPSWVSGAFKIAKFIGTH</sequence>
<organism evidence="1">
    <name type="scientific">Varicosavirus lactucae</name>
    <dbReference type="NCBI Taxonomy" id="1985698"/>
    <lineage>
        <taxon>Viruses</taxon>
        <taxon>Riboviria</taxon>
        <taxon>Orthornavirae</taxon>
        <taxon>Negarnaviricota</taxon>
        <taxon>Haploviricotina</taxon>
        <taxon>Monjiviricetes</taxon>
        <taxon>Mononegavirales</taxon>
        <taxon>Rhabdoviridae</taxon>
        <taxon>Betarhabdovirinae</taxon>
        <taxon>Varicosavirus</taxon>
    </lineage>
</organism>
<evidence type="ECO:0000313" key="1">
    <source>
        <dbReference type="EMBL" id="AVK94119.1"/>
    </source>
</evidence>
<reference evidence="1" key="1">
    <citation type="submission" date="2017-05" db="EMBL/GenBank/DDBJ databases">
        <authorList>
            <person name="Song R."/>
            <person name="Chenine A.L."/>
            <person name="Ruprecht R.M."/>
        </authorList>
    </citation>
    <scope>NUCLEOTIDE SEQUENCE</scope>
</reference>
<accession>A0A2P1E6R6</accession>